<protein>
    <submittedName>
        <fullName evidence="1">Uncharacterized protein</fullName>
    </submittedName>
</protein>
<name>A0AA40SSK2_9NOST</name>
<dbReference type="EMBL" id="VJXY01000001">
    <property type="protein sequence ID" value="MBD6614436.1"/>
    <property type="molecule type" value="Genomic_DNA"/>
</dbReference>
<dbReference type="Proteomes" id="UP001165986">
    <property type="component" value="Unassembled WGS sequence"/>
</dbReference>
<comment type="caution">
    <text evidence="1">The sequence shown here is derived from an EMBL/GenBank/DDBJ whole genome shotgun (WGS) entry which is preliminary data.</text>
</comment>
<evidence type="ECO:0000313" key="1">
    <source>
        <dbReference type="EMBL" id="MBD6614436.1"/>
    </source>
</evidence>
<sequence length="75" mass="8549">MTLNKHQIQGIPSFNCTVIDSNQFEHIMISAGYFISGSAPAQGSRIKVWWIHSQYPRVEAIYSPDRKLVITAYHV</sequence>
<evidence type="ECO:0000313" key="2">
    <source>
        <dbReference type="Proteomes" id="UP001165986"/>
    </source>
</evidence>
<reference evidence="1" key="1">
    <citation type="submission" date="2019-07" db="EMBL/GenBank/DDBJ databases">
        <title>Toxilogical consequences of a new and cryptic species of cyanobacteria (Komarekiella delphini-convector) recovered from the epidermis of a bottlenose dolphin and 1500 ft. in the air.</title>
        <authorList>
            <person name="Brown A.O."/>
            <person name="Dvorak P."/>
            <person name="Villanueva C.D."/>
            <person name="Foss A.J."/>
            <person name="Garvey A.D."/>
            <person name="Gibson Q.A."/>
            <person name="Johansen J.R."/>
            <person name="Casamatta D.A."/>
        </authorList>
    </citation>
    <scope>NUCLEOTIDE SEQUENCE</scope>
    <source>
        <strain evidence="1">SJRDD-AB1</strain>
    </source>
</reference>
<organism evidence="1 2">
    <name type="scientific">Komarekiella delphini-convector SJRDD-AB1</name>
    <dbReference type="NCBI Taxonomy" id="2593771"/>
    <lineage>
        <taxon>Bacteria</taxon>
        <taxon>Bacillati</taxon>
        <taxon>Cyanobacteriota</taxon>
        <taxon>Cyanophyceae</taxon>
        <taxon>Nostocales</taxon>
        <taxon>Nostocaceae</taxon>
        <taxon>Komarekiella</taxon>
        <taxon>Komarekiella delphini-convector</taxon>
    </lineage>
</organism>
<dbReference type="AlphaFoldDB" id="A0AA40SSK2"/>
<proteinExistence type="predicted"/>
<keyword evidence="2" id="KW-1185">Reference proteome</keyword>
<gene>
    <name evidence="1" type="ORF">FNW02_00735</name>
</gene>
<accession>A0AA40SSK2</accession>